<protein>
    <recommendedName>
        <fullName evidence="2">Ubiquitin-like-conjugating enzyme ATG10</fullName>
    </recommendedName>
    <alternativeName>
        <fullName evidence="6">Autophagy-related protein 10</fullName>
    </alternativeName>
</protein>
<gene>
    <name evidence="7" type="ORF">Nepgr_004283</name>
</gene>
<reference evidence="7" key="1">
    <citation type="submission" date="2023-05" db="EMBL/GenBank/DDBJ databases">
        <title>Nepenthes gracilis genome sequencing.</title>
        <authorList>
            <person name="Fukushima K."/>
        </authorList>
    </citation>
    <scope>NUCLEOTIDE SEQUENCE</scope>
    <source>
        <strain evidence="7">SING2019-196</strain>
    </source>
</reference>
<dbReference type="GO" id="GO:0000045">
    <property type="term" value="P:autophagosome assembly"/>
    <property type="evidence" value="ECO:0007669"/>
    <property type="project" value="TreeGrafter"/>
</dbReference>
<evidence type="ECO:0000256" key="5">
    <source>
        <dbReference type="ARBA" id="ARBA00023006"/>
    </source>
</evidence>
<dbReference type="GO" id="GO:0061651">
    <property type="term" value="F:Atg12 conjugating enzyme activity"/>
    <property type="evidence" value="ECO:0007669"/>
    <property type="project" value="TreeGrafter"/>
</dbReference>
<comment type="caution">
    <text evidence="7">The sequence shown here is derived from an EMBL/GenBank/DDBJ whole genome shotgun (WGS) entry which is preliminary data.</text>
</comment>
<comment type="similarity">
    <text evidence="1">Belongs to the ATG10 family.</text>
</comment>
<organism evidence="7 8">
    <name type="scientific">Nepenthes gracilis</name>
    <name type="common">Slender pitcher plant</name>
    <dbReference type="NCBI Taxonomy" id="150966"/>
    <lineage>
        <taxon>Eukaryota</taxon>
        <taxon>Viridiplantae</taxon>
        <taxon>Streptophyta</taxon>
        <taxon>Embryophyta</taxon>
        <taxon>Tracheophyta</taxon>
        <taxon>Spermatophyta</taxon>
        <taxon>Magnoliopsida</taxon>
        <taxon>eudicotyledons</taxon>
        <taxon>Gunneridae</taxon>
        <taxon>Pentapetalae</taxon>
        <taxon>Caryophyllales</taxon>
        <taxon>Nepenthaceae</taxon>
        <taxon>Nepenthes</taxon>
    </lineage>
</organism>
<dbReference type="GO" id="GO:0005829">
    <property type="term" value="C:cytosol"/>
    <property type="evidence" value="ECO:0007669"/>
    <property type="project" value="TreeGrafter"/>
</dbReference>
<evidence type="ECO:0000256" key="6">
    <source>
        <dbReference type="ARBA" id="ARBA00029833"/>
    </source>
</evidence>
<dbReference type="GO" id="GO:0000422">
    <property type="term" value="P:autophagy of mitochondrion"/>
    <property type="evidence" value="ECO:0007669"/>
    <property type="project" value="TreeGrafter"/>
</dbReference>
<evidence type="ECO:0000256" key="2">
    <source>
        <dbReference type="ARBA" id="ARBA00021099"/>
    </source>
</evidence>
<proteinExistence type="inferred from homology"/>
<dbReference type="AlphaFoldDB" id="A0AAD3XEW4"/>
<dbReference type="Gene3D" id="3.30.1460.50">
    <property type="match status" value="1"/>
</dbReference>
<accession>A0AAD3XEW4</accession>
<dbReference type="PANTHER" id="PTHR14957:SF1">
    <property type="entry name" value="UBIQUITIN-LIKE-CONJUGATING ENZYME ATG10"/>
    <property type="match status" value="1"/>
</dbReference>
<evidence type="ECO:0000313" key="8">
    <source>
        <dbReference type="Proteomes" id="UP001279734"/>
    </source>
</evidence>
<name>A0AAD3XEW4_NEPGR</name>
<keyword evidence="4" id="KW-0833">Ubl conjugation pathway</keyword>
<dbReference type="Pfam" id="PF03987">
    <property type="entry name" value="Autophagy_act_C"/>
    <property type="match status" value="1"/>
</dbReference>
<dbReference type="InterPro" id="IPR007135">
    <property type="entry name" value="Atg3/Atg10"/>
</dbReference>
<keyword evidence="8" id="KW-1185">Reference proteome</keyword>
<dbReference type="PANTHER" id="PTHR14957">
    <property type="entry name" value="UBIQUITIN-LIKE-CONJUGATING ENZYME ATG10"/>
    <property type="match status" value="1"/>
</dbReference>
<evidence type="ECO:0000256" key="3">
    <source>
        <dbReference type="ARBA" id="ARBA00022679"/>
    </source>
</evidence>
<evidence type="ECO:0000256" key="1">
    <source>
        <dbReference type="ARBA" id="ARBA00005696"/>
    </source>
</evidence>
<keyword evidence="3" id="KW-0808">Transferase</keyword>
<sequence>MTEQEHPYLKRPWYTLHPCATNEFMRLLFLIDVSLLGDRVAAEQYLTSWLSVVGQVAGLKVPLQMVDSTPPLTTS</sequence>
<keyword evidence="5" id="KW-0072">Autophagy</keyword>
<evidence type="ECO:0000256" key="4">
    <source>
        <dbReference type="ARBA" id="ARBA00022786"/>
    </source>
</evidence>
<evidence type="ECO:0000313" key="7">
    <source>
        <dbReference type="EMBL" id="GMH02444.1"/>
    </source>
</evidence>
<dbReference type="EMBL" id="BSYO01000003">
    <property type="protein sequence ID" value="GMH02444.1"/>
    <property type="molecule type" value="Genomic_DNA"/>
</dbReference>
<dbReference type="GO" id="GO:0032446">
    <property type="term" value="P:protein modification by small protein conjugation"/>
    <property type="evidence" value="ECO:0007669"/>
    <property type="project" value="TreeGrafter"/>
</dbReference>
<dbReference type="Proteomes" id="UP001279734">
    <property type="component" value="Unassembled WGS sequence"/>
</dbReference>